<dbReference type="Proteomes" id="UP001443914">
    <property type="component" value="Unassembled WGS sequence"/>
</dbReference>
<reference evidence="2" key="1">
    <citation type="submission" date="2024-03" db="EMBL/GenBank/DDBJ databases">
        <title>WGS assembly of Saponaria officinalis var. Norfolk2.</title>
        <authorList>
            <person name="Jenkins J."/>
            <person name="Shu S."/>
            <person name="Grimwood J."/>
            <person name="Barry K."/>
            <person name="Goodstein D."/>
            <person name="Schmutz J."/>
            <person name="Leebens-Mack J."/>
            <person name="Osbourn A."/>
        </authorList>
    </citation>
    <scope>NUCLEOTIDE SEQUENCE [LARGE SCALE GENOMIC DNA]</scope>
    <source>
        <strain evidence="2">JIC</strain>
    </source>
</reference>
<feature type="region of interest" description="Disordered" evidence="1">
    <location>
        <begin position="1"/>
        <end position="29"/>
    </location>
</feature>
<keyword evidence="3" id="KW-1185">Reference proteome</keyword>
<gene>
    <name evidence="2" type="ORF">RND81_13G184400</name>
</gene>
<dbReference type="EMBL" id="JBDFQZ010000013">
    <property type="protein sequence ID" value="KAK9670191.1"/>
    <property type="molecule type" value="Genomic_DNA"/>
</dbReference>
<evidence type="ECO:0000313" key="2">
    <source>
        <dbReference type="EMBL" id="KAK9670191.1"/>
    </source>
</evidence>
<dbReference type="PANTHER" id="PTHR35291">
    <property type="entry name" value="PROTEIN SHROOM-LIKE"/>
    <property type="match status" value="1"/>
</dbReference>
<protein>
    <submittedName>
        <fullName evidence="2">Uncharacterized protein</fullName>
    </submittedName>
</protein>
<dbReference type="AlphaFoldDB" id="A0AAW1H2X1"/>
<evidence type="ECO:0000256" key="1">
    <source>
        <dbReference type="SAM" id="MobiDB-lite"/>
    </source>
</evidence>
<feature type="compositionally biased region" description="Low complexity" evidence="1">
    <location>
        <begin position="56"/>
        <end position="76"/>
    </location>
</feature>
<sequence>MGLLRALSTTKGRRGGYDRLLDETSDHNKSDAPILKRVVSVPARVLFGSSSRKIRTTSSSSSPSSSSSVWSQPSSVTNNRCNRPSNKEQEEKKKGGKVHPVFGLFDGRSWSKRKFTSNPEFSRYVEYLKEGGAVNGGGHGR</sequence>
<dbReference type="PANTHER" id="PTHR35291:SF3">
    <property type="entry name" value="PROTEIN SHROOM-LIKE"/>
    <property type="match status" value="1"/>
</dbReference>
<proteinExistence type="predicted"/>
<name>A0AAW1H2X1_SAPOF</name>
<comment type="caution">
    <text evidence="2">The sequence shown here is derived from an EMBL/GenBank/DDBJ whole genome shotgun (WGS) entry which is preliminary data.</text>
</comment>
<feature type="compositionally biased region" description="Basic and acidic residues" evidence="1">
    <location>
        <begin position="15"/>
        <end position="29"/>
    </location>
</feature>
<feature type="region of interest" description="Disordered" evidence="1">
    <location>
        <begin position="50"/>
        <end position="101"/>
    </location>
</feature>
<organism evidence="2 3">
    <name type="scientific">Saponaria officinalis</name>
    <name type="common">Common soapwort</name>
    <name type="synonym">Lychnis saponaria</name>
    <dbReference type="NCBI Taxonomy" id="3572"/>
    <lineage>
        <taxon>Eukaryota</taxon>
        <taxon>Viridiplantae</taxon>
        <taxon>Streptophyta</taxon>
        <taxon>Embryophyta</taxon>
        <taxon>Tracheophyta</taxon>
        <taxon>Spermatophyta</taxon>
        <taxon>Magnoliopsida</taxon>
        <taxon>eudicotyledons</taxon>
        <taxon>Gunneridae</taxon>
        <taxon>Pentapetalae</taxon>
        <taxon>Caryophyllales</taxon>
        <taxon>Caryophyllaceae</taxon>
        <taxon>Caryophylleae</taxon>
        <taxon>Saponaria</taxon>
    </lineage>
</organism>
<evidence type="ECO:0000313" key="3">
    <source>
        <dbReference type="Proteomes" id="UP001443914"/>
    </source>
</evidence>
<accession>A0AAW1H2X1</accession>